<evidence type="ECO:0000313" key="2">
    <source>
        <dbReference type="Proteomes" id="UP001156484"/>
    </source>
</evidence>
<reference evidence="1" key="1">
    <citation type="submission" date="2022-10" db="EMBL/GenBank/DDBJ databases">
        <title>Rhodococcus ferula Z13 complete genome.</title>
        <authorList>
            <person name="Long X."/>
            <person name="Zang M."/>
        </authorList>
    </citation>
    <scope>NUCLEOTIDE SEQUENCE</scope>
    <source>
        <strain evidence="1">Z13</strain>
    </source>
</reference>
<dbReference type="Proteomes" id="UP001156484">
    <property type="component" value="Chromosome"/>
</dbReference>
<dbReference type="EMBL" id="CP107551">
    <property type="protein sequence ID" value="UYP19461.1"/>
    <property type="molecule type" value="Genomic_DNA"/>
</dbReference>
<evidence type="ECO:0000313" key="1">
    <source>
        <dbReference type="EMBL" id="UYP19461.1"/>
    </source>
</evidence>
<sequence length="285" mass="31471">MTGRTVHLVHRAALVLTLALVGTNTVLAARGVIDVQQGVTLYLCVELPLGLLVLAIGVLRVRALRHSDASWSQVLDEIAGRTPAALLRMELRSYRALWWLARRRRVGEGPGVTAIGHTRGTLAVPIALLVASLVEMTAVHLLVPWEWLRWTLLIVSLYSLLPLAGLLADRIVHPHLVTADEFVLRSGHQVIARIDPRDVQRCIPRRRFDRTEAGVDDDTLFLPGPDGTVLDLVLAQPIEVLLPAFLEHRRRRAHVQRIALHVDDPAAARAALTPVSARSRGSSRR</sequence>
<proteinExistence type="predicted"/>
<protein>
    <submittedName>
        <fullName evidence="1">Uncharacterized protein</fullName>
    </submittedName>
</protein>
<organism evidence="1 2">
    <name type="scientific">Rhodococcus sacchari</name>
    <dbReference type="NCBI Taxonomy" id="2962047"/>
    <lineage>
        <taxon>Bacteria</taxon>
        <taxon>Bacillati</taxon>
        <taxon>Actinomycetota</taxon>
        <taxon>Actinomycetes</taxon>
        <taxon>Mycobacteriales</taxon>
        <taxon>Nocardiaceae</taxon>
        <taxon>Rhodococcus</taxon>
    </lineage>
</organism>
<gene>
    <name evidence="1" type="ORF">OED52_02500</name>
</gene>
<keyword evidence="2" id="KW-1185">Reference proteome</keyword>
<name>A0ACD4DHF2_9NOCA</name>
<accession>A0ACD4DHF2</accession>